<keyword evidence="1" id="KW-0812">Transmembrane</keyword>
<accession>K6V3G1</accession>
<dbReference type="PhylomeDB" id="K6V3G1"/>
<gene>
    <name evidence="2" type="ORF">PCYB_006540</name>
</gene>
<dbReference type="EMBL" id="DF158133">
    <property type="protein sequence ID" value="GAB69905.1"/>
    <property type="molecule type" value="Genomic_DNA"/>
</dbReference>
<dbReference type="KEGG" id="pcy:PCYB_006540"/>
<reference evidence="2 3" key="1">
    <citation type="journal article" date="2012" name="Nat. Genet.">
        <title>Plasmodium cynomolgi genome sequences provide insight into Plasmodium vivax and the monkey malaria clade.</title>
        <authorList>
            <person name="Tachibana S."/>
            <person name="Sullivan S.A."/>
            <person name="Kawai S."/>
            <person name="Nakamura S."/>
            <person name="Kim H.R."/>
            <person name="Goto N."/>
            <person name="Arisue N."/>
            <person name="Palacpac N.M.Q."/>
            <person name="Honma H."/>
            <person name="Yagi M."/>
            <person name="Tougan T."/>
            <person name="Katakai Y."/>
            <person name="Kaneko O."/>
            <person name="Mita T."/>
            <person name="Kita K."/>
            <person name="Yasutomi Y."/>
            <person name="Sutton P.L."/>
            <person name="Shakhbatyan R."/>
            <person name="Horii T."/>
            <person name="Yasunaga T."/>
            <person name="Barnwell J.W."/>
            <person name="Escalante A.A."/>
            <person name="Carlton J.M."/>
            <person name="Tanabe K."/>
        </authorList>
    </citation>
    <scope>NUCLEOTIDE SEQUENCE [LARGE SCALE GENOMIC DNA]</scope>
    <source>
        <strain evidence="2 3">B</strain>
    </source>
</reference>
<keyword evidence="1" id="KW-0472">Membrane</keyword>
<dbReference type="GeneID" id="14696447"/>
<name>K6V3G1_PLACD</name>
<feature type="transmembrane region" description="Helical" evidence="1">
    <location>
        <begin position="7"/>
        <end position="27"/>
    </location>
</feature>
<dbReference type="AlphaFoldDB" id="K6V3G1"/>
<protein>
    <submittedName>
        <fullName evidence="2">Uncharacterized protein</fullName>
    </submittedName>
</protein>
<proteinExistence type="predicted"/>
<keyword evidence="1" id="KW-1133">Transmembrane helix</keyword>
<evidence type="ECO:0000256" key="1">
    <source>
        <dbReference type="SAM" id="Phobius"/>
    </source>
</evidence>
<evidence type="ECO:0000313" key="3">
    <source>
        <dbReference type="Proteomes" id="UP000006319"/>
    </source>
</evidence>
<evidence type="ECO:0000313" key="2">
    <source>
        <dbReference type="EMBL" id="GAB69905.1"/>
    </source>
</evidence>
<dbReference type="RefSeq" id="XP_004228123.1">
    <property type="nucleotide sequence ID" value="XM_004228075.1"/>
</dbReference>
<dbReference type="Proteomes" id="UP000006319">
    <property type="component" value="Unassembled WGS sequence"/>
</dbReference>
<organism evidence="2 3">
    <name type="scientific">Plasmodium cynomolgi (strain B)</name>
    <dbReference type="NCBI Taxonomy" id="1120755"/>
    <lineage>
        <taxon>Eukaryota</taxon>
        <taxon>Sar</taxon>
        <taxon>Alveolata</taxon>
        <taxon>Apicomplexa</taxon>
        <taxon>Aconoidasida</taxon>
        <taxon>Haemosporida</taxon>
        <taxon>Plasmodiidae</taxon>
        <taxon>Plasmodium</taxon>
        <taxon>Plasmodium (Plasmodium)</taxon>
    </lineage>
</organism>
<sequence>MQEKTNNLLILSTKLFAFFLILCAWNYPFQSSFFRNSSSKSNLNNILGELRGRLLKGGTAVERHAQDAVLRERLVNILHDDDETIKVRLNELIQEEKRKKTWNLYYVMEICQMNYREVANREKEPVHRNAKENLKERKI</sequence>
<dbReference type="VEuPathDB" id="PlasmoDB:PCYB_006540"/>
<keyword evidence="3" id="KW-1185">Reference proteome</keyword>